<dbReference type="Pfam" id="PF20906">
    <property type="entry name" value="S-Me-THD_C"/>
    <property type="match status" value="1"/>
</dbReference>
<organism evidence="3">
    <name type="scientific">marine sediment metagenome</name>
    <dbReference type="NCBI Taxonomy" id="412755"/>
    <lineage>
        <taxon>unclassified sequences</taxon>
        <taxon>metagenomes</taxon>
        <taxon>ecological metagenomes</taxon>
    </lineage>
</organism>
<protein>
    <submittedName>
        <fullName evidence="3">Uncharacterized protein</fullName>
    </submittedName>
</protein>
<evidence type="ECO:0000313" key="3">
    <source>
        <dbReference type="EMBL" id="GAH07559.1"/>
    </source>
</evidence>
<feature type="domain" description="S-Me-THD N-terminal" evidence="1">
    <location>
        <begin position="4"/>
        <end position="74"/>
    </location>
</feature>
<feature type="non-terminal residue" evidence="3">
    <location>
        <position position="1"/>
    </location>
</feature>
<name>X1DRH0_9ZZZZ</name>
<dbReference type="Gene3D" id="3.40.1610.10">
    <property type="entry name" value="CV3147-like domain"/>
    <property type="match status" value="1"/>
</dbReference>
<proteinExistence type="predicted"/>
<feature type="non-terminal residue" evidence="3">
    <location>
        <position position="154"/>
    </location>
</feature>
<accession>X1DRH0</accession>
<comment type="caution">
    <text evidence="3">The sequence shown here is derived from an EMBL/GenBank/DDBJ whole genome shotgun (WGS) entry which is preliminary data.</text>
</comment>
<dbReference type="SUPFAM" id="SSF160991">
    <property type="entry name" value="CV3147-like"/>
    <property type="match status" value="1"/>
</dbReference>
<dbReference type="Pfam" id="PF06032">
    <property type="entry name" value="S-Me-THD_N"/>
    <property type="match status" value="1"/>
</dbReference>
<dbReference type="InterPro" id="IPR027479">
    <property type="entry name" value="S-Me-THD_N_sf"/>
</dbReference>
<gene>
    <name evidence="3" type="ORF">S01H4_62636</name>
</gene>
<evidence type="ECO:0000259" key="1">
    <source>
        <dbReference type="Pfam" id="PF06032"/>
    </source>
</evidence>
<sequence length="154" mass="16603">DIGEPIGCIVAAELGAGNTPAPLVTGARLGIPVVDGDYAGRAIPDEMQGTPYLYGKHSWPFASVDQWGNVAIIKYTINPHMLERIGKMLAVASYVGTTMAATPLPSVEMKEILVPGTFTKCFKLGRAMREARENNQDPIEAALRETNGWKLFEG</sequence>
<reference evidence="3" key="1">
    <citation type="journal article" date="2014" name="Front. Microbiol.">
        <title>High frequency of phylogenetically diverse reductive dehalogenase-homologous genes in deep subseafloor sedimentary metagenomes.</title>
        <authorList>
            <person name="Kawai M."/>
            <person name="Futagami T."/>
            <person name="Toyoda A."/>
            <person name="Takaki Y."/>
            <person name="Nishi S."/>
            <person name="Hori S."/>
            <person name="Arai W."/>
            <person name="Tsubouchi T."/>
            <person name="Morono Y."/>
            <person name="Uchiyama I."/>
            <person name="Ito T."/>
            <person name="Fujiyama A."/>
            <person name="Inagaki F."/>
            <person name="Takami H."/>
        </authorList>
    </citation>
    <scope>NUCLEOTIDE SEQUENCE</scope>
    <source>
        <strain evidence="3">Expedition CK06-06</strain>
    </source>
</reference>
<dbReference type="EMBL" id="BART01037434">
    <property type="protein sequence ID" value="GAH07559.1"/>
    <property type="molecule type" value="Genomic_DNA"/>
</dbReference>
<evidence type="ECO:0000259" key="2">
    <source>
        <dbReference type="Pfam" id="PF20906"/>
    </source>
</evidence>
<feature type="domain" description="S-Me-THD-like C-terminal" evidence="2">
    <location>
        <begin position="79"/>
        <end position="154"/>
    </location>
</feature>
<dbReference type="InterPro" id="IPR048350">
    <property type="entry name" value="S-Me-THD-like_C"/>
</dbReference>
<dbReference type="AlphaFoldDB" id="X1DRH0"/>
<dbReference type="InterPro" id="IPR010318">
    <property type="entry name" value="S-Me-THD_N"/>
</dbReference>